<dbReference type="PANTHER" id="PTHR12150">
    <property type="entry name" value="CLASS IV SAM-BINDING METHYLTRANSFERASE-RELATED"/>
    <property type="match status" value="1"/>
</dbReference>
<organism evidence="2 3">
    <name type="scientific">Komagataella phaffii (strain ATCC 76273 / CBS 7435 / CECT 11047 / NRRL Y-11430 / Wegner 21-1)</name>
    <name type="common">Yeast</name>
    <name type="synonym">Pichia pastoris</name>
    <dbReference type="NCBI Taxonomy" id="981350"/>
    <lineage>
        <taxon>Eukaryota</taxon>
        <taxon>Fungi</taxon>
        <taxon>Dikarya</taxon>
        <taxon>Ascomycota</taxon>
        <taxon>Saccharomycotina</taxon>
        <taxon>Pichiomycetes</taxon>
        <taxon>Pichiales</taxon>
        <taxon>Pichiaceae</taxon>
        <taxon>Komagataella</taxon>
    </lineage>
</organism>
<keyword evidence="3" id="KW-1185">Reference proteome</keyword>
<dbReference type="PANTHER" id="PTHR12150:SF13">
    <property type="entry name" value="METHYLTRANSFERASE C9ORF114-RELATED"/>
    <property type="match status" value="1"/>
</dbReference>
<accession>A0A1G4KPI0</accession>
<evidence type="ECO:0000313" key="2">
    <source>
        <dbReference type="EMBL" id="SCV11912.1"/>
    </source>
</evidence>
<protein>
    <submittedName>
        <fullName evidence="2">Putative methyltransferase</fullName>
    </submittedName>
</protein>
<sequence>MDTKLRSSRAYKRQYSLCISNALVKNCVKYNIEQITHICYQIARAASLYNVVELVVMDIEDGAEGGDSANPGEIKEFGPKGQKKIKFDETLEPKGASPAAESQPKPPVYSPETMIILVLLQFFVTPPYLVKSIFTKEQQKYLKYAKKLPMIPTLPFMQNGDVHAKYKEGLSVPQYSSTIHVKRWKTPDGKIKKRKRGSNNLKTRFVNIGRDTLFELEKGQEVPMNVRVTVDLKKKIVVSPLDAYGITGLKSNFGYSVRAVKEFHQIYTESGNPDGYSRSCFVEAGDFFINQSHTQDHNMEKLPMIDNSEEFKDGQEHLLLVITRWRELQEFFKADNSDMLKEIESCESMFDNRLEIINGTKLEDAILIALAKLES</sequence>
<dbReference type="SUPFAM" id="SSF75217">
    <property type="entry name" value="alpha/beta knot"/>
    <property type="match status" value="1"/>
</dbReference>
<proteinExistence type="inferred from homology"/>
<dbReference type="GO" id="GO:0008168">
    <property type="term" value="F:methyltransferase activity"/>
    <property type="evidence" value="ECO:0007669"/>
    <property type="project" value="UniProtKB-KW"/>
</dbReference>
<dbReference type="Proteomes" id="UP000006853">
    <property type="component" value="Chromosome 1"/>
</dbReference>
<dbReference type="Gene3D" id="3.40.1280.10">
    <property type="match status" value="2"/>
</dbReference>
<dbReference type="GO" id="GO:0032259">
    <property type="term" value="P:methylation"/>
    <property type="evidence" value="ECO:0007669"/>
    <property type="project" value="UniProtKB-KW"/>
</dbReference>
<name>A0A1G4KPI0_KOMPC</name>
<dbReference type="AlphaFoldDB" id="A0A1G4KPI0"/>
<dbReference type="InterPro" id="IPR029028">
    <property type="entry name" value="Alpha/beta_knot_MTases"/>
</dbReference>
<reference evidence="2 3" key="2">
    <citation type="journal article" date="2016" name="FEMS Yeast Res.">
        <title>Curation of the genome annotation of Pichia pastoris (Komagataella phaffii) CBS7435 from gene level to protein function.</title>
        <authorList>
            <person name="Valli M."/>
            <person name="Tatto N.E."/>
            <person name="Peymann A."/>
            <person name="Gruber C."/>
            <person name="Landes N."/>
            <person name="Ekker H."/>
            <person name="Thallinger G.G."/>
            <person name="Mattanovich D."/>
            <person name="Gasser B."/>
            <person name="Graf A.B."/>
        </authorList>
    </citation>
    <scope>GENOME REANNOTATION</scope>
    <source>
        <strain evidence="2 3">ATCC 76273 / CBS 7435 / CECT 11047 / NRRL Y-11430 / Wegner 21-1</strain>
    </source>
</reference>
<comment type="similarity">
    <text evidence="1">Belongs to the class IV-like SAM-binding methyltransferase superfamily.</text>
</comment>
<keyword evidence="2" id="KW-0489">Methyltransferase</keyword>
<dbReference type="Pfam" id="PF02598">
    <property type="entry name" value="Methyltrn_RNA_3"/>
    <property type="match status" value="1"/>
</dbReference>
<dbReference type="EMBL" id="FR839628">
    <property type="protein sequence ID" value="SCV11912.1"/>
    <property type="molecule type" value="Genomic_DNA"/>
</dbReference>
<dbReference type="InterPro" id="IPR003750">
    <property type="entry name" value="Put_MeTrfase-C9orf114-like"/>
</dbReference>
<keyword evidence="2" id="KW-0808">Transferase</keyword>
<evidence type="ECO:0000256" key="1">
    <source>
        <dbReference type="ARBA" id="ARBA00009841"/>
    </source>
</evidence>
<reference evidence="2 3" key="1">
    <citation type="journal article" date="2011" name="J. Biotechnol.">
        <title>High-quality genome sequence of Pichia pastoris CBS7435.</title>
        <authorList>
            <person name="Kuberl A."/>
            <person name="Schneider J."/>
            <person name="Thallinger G.G."/>
            <person name="Anderl I."/>
            <person name="Wibberg D."/>
            <person name="Hajek T."/>
            <person name="Jaenicke S."/>
            <person name="Brinkrolf K."/>
            <person name="Goesmann A."/>
            <person name="Szczepanowski R."/>
            <person name="Puhler A."/>
            <person name="Schwab H."/>
            <person name="Glieder A."/>
            <person name="Pichler H."/>
        </authorList>
    </citation>
    <scope>NUCLEOTIDE SEQUENCE [LARGE SCALE GENOMIC DNA]</scope>
    <source>
        <strain evidence="3">ATCC 76273 / CBS 7435 / CECT 11047 / NRRL Y-11430 / Wegner 21-1</strain>
    </source>
</reference>
<evidence type="ECO:0000313" key="3">
    <source>
        <dbReference type="Proteomes" id="UP000006853"/>
    </source>
</evidence>
<gene>
    <name evidence="2" type="primary">NS.00668</name>
    <name evidence="2" type="ordered locus">PP7435_Chr1-2940</name>
</gene>
<dbReference type="InterPro" id="IPR029026">
    <property type="entry name" value="tRNA_m1G_MTases_N"/>
</dbReference>